<keyword evidence="3" id="KW-0689">Ribosomal protein</keyword>
<dbReference type="Proteomes" id="UP000199544">
    <property type="component" value="Unassembled WGS sequence"/>
</dbReference>
<gene>
    <name evidence="3" type="ORF">SAMN04488137_1095</name>
</gene>
<keyword evidence="1" id="KW-0547">Nucleotide-binding</keyword>
<dbReference type="GO" id="GO:0005840">
    <property type="term" value="C:ribosome"/>
    <property type="evidence" value="ECO:0007669"/>
    <property type="project" value="UniProtKB-KW"/>
</dbReference>
<dbReference type="OrthoDB" id="1704979at2"/>
<dbReference type="GO" id="GO:0046872">
    <property type="term" value="F:metal ion binding"/>
    <property type="evidence" value="ECO:0007669"/>
    <property type="project" value="InterPro"/>
</dbReference>
<feature type="domain" description="ATP-grasp" evidence="2">
    <location>
        <begin position="75"/>
        <end position="254"/>
    </location>
</feature>
<dbReference type="InterPro" id="IPR013651">
    <property type="entry name" value="ATP-grasp_RimK-type"/>
</dbReference>
<dbReference type="PROSITE" id="PS50975">
    <property type="entry name" value="ATP_GRASP"/>
    <property type="match status" value="1"/>
</dbReference>
<name>A0A1G9URH4_9BACL</name>
<dbReference type="PANTHER" id="PTHR21621:SF0">
    <property type="entry name" value="BETA-CITRYLGLUTAMATE SYNTHASE B-RELATED"/>
    <property type="match status" value="1"/>
</dbReference>
<evidence type="ECO:0000259" key="2">
    <source>
        <dbReference type="PROSITE" id="PS50975"/>
    </source>
</evidence>
<accession>A0A1G9URH4</accession>
<keyword evidence="3" id="KW-0436">Ligase</keyword>
<dbReference type="GO" id="GO:0005524">
    <property type="term" value="F:ATP binding"/>
    <property type="evidence" value="ECO:0007669"/>
    <property type="project" value="UniProtKB-UniRule"/>
</dbReference>
<dbReference type="InterPro" id="IPR013815">
    <property type="entry name" value="ATP_grasp_subdomain_1"/>
</dbReference>
<dbReference type="AlphaFoldDB" id="A0A1G9URH4"/>
<keyword evidence="4" id="KW-1185">Reference proteome</keyword>
<protein>
    <submittedName>
        <fullName evidence="3">Ribosomal protein S6--L-glutamate ligase</fullName>
    </submittedName>
</protein>
<reference evidence="4" key="1">
    <citation type="submission" date="2016-10" db="EMBL/GenBank/DDBJ databases">
        <authorList>
            <person name="Varghese N."/>
            <person name="Submissions S."/>
        </authorList>
    </citation>
    <scope>NUCLEOTIDE SEQUENCE [LARGE SCALE GENOMIC DNA]</scope>
    <source>
        <strain evidence="4">CGMCC 1.6854</strain>
    </source>
</reference>
<dbReference type="PANTHER" id="PTHR21621">
    <property type="entry name" value="RIBOSOMAL PROTEIN S6 MODIFICATION PROTEIN"/>
    <property type="match status" value="1"/>
</dbReference>
<organism evidence="3 4">
    <name type="scientific">Fictibacillus solisalsi</name>
    <dbReference type="NCBI Taxonomy" id="459525"/>
    <lineage>
        <taxon>Bacteria</taxon>
        <taxon>Bacillati</taxon>
        <taxon>Bacillota</taxon>
        <taxon>Bacilli</taxon>
        <taxon>Bacillales</taxon>
        <taxon>Fictibacillaceae</taxon>
        <taxon>Fictibacillus</taxon>
    </lineage>
</organism>
<dbReference type="Pfam" id="PF08443">
    <property type="entry name" value="RimK"/>
    <property type="match status" value="1"/>
</dbReference>
<dbReference type="InterPro" id="IPR011761">
    <property type="entry name" value="ATP-grasp"/>
</dbReference>
<dbReference type="GO" id="GO:0005737">
    <property type="term" value="C:cytoplasm"/>
    <property type="evidence" value="ECO:0007669"/>
    <property type="project" value="TreeGrafter"/>
</dbReference>
<sequence length="256" mass="29445">MKLVTFNPFRTIGIPNVQYVKPDHMFKELEKIKQADVLLFPENWQVNSLVYGMKKRIFPSIESIQLGYSKMEMTRALWTVCPENVPYTEILGNSKDSRQNILETFPFPFVAKEIRNSMGRGVFLVNNEEDFYNYSEANDILYVQEYLPIDRDLRVCVVGDEIIGSYWRIGSNGFHNNVSQGGSISFDQIPEEALELVRQTAKALNVNHAGFDIVAAGDKYYILEFNVLFGNQAFNHLEVSPEKKIYEYLLKAEASQ</sequence>
<dbReference type="GO" id="GO:0016879">
    <property type="term" value="F:ligase activity, forming carbon-nitrogen bonds"/>
    <property type="evidence" value="ECO:0007669"/>
    <property type="project" value="TreeGrafter"/>
</dbReference>
<dbReference type="Gene3D" id="3.30.470.20">
    <property type="entry name" value="ATP-grasp fold, B domain"/>
    <property type="match status" value="1"/>
</dbReference>
<keyword evidence="3" id="KW-0687">Ribonucleoprotein</keyword>
<dbReference type="RefSeq" id="WP_090233120.1">
    <property type="nucleotide sequence ID" value="NZ_FNHW01000001.1"/>
</dbReference>
<evidence type="ECO:0000313" key="4">
    <source>
        <dbReference type="Proteomes" id="UP000199544"/>
    </source>
</evidence>
<keyword evidence="1" id="KW-0067">ATP-binding</keyword>
<evidence type="ECO:0000256" key="1">
    <source>
        <dbReference type="PROSITE-ProRule" id="PRU00409"/>
    </source>
</evidence>
<dbReference type="SUPFAM" id="SSF56059">
    <property type="entry name" value="Glutathione synthetase ATP-binding domain-like"/>
    <property type="match status" value="1"/>
</dbReference>
<dbReference type="EMBL" id="FNHW01000001">
    <property type="protein sequence ID" value="SDM62476.1"/>
    <property type="molecule type" value="Genomic_DNA"/>
</dbReference>
<evidence type="ECO:0000313" key="3">
    <source>
        <dbReference type="EMBL" id="SDM62476.1"/>
    </source>
</evidence>
<proteinExistence type="predicted"/>
<dbReference type="Gene3D" id="3.30.1490.20">
    <property type="entry name" value="ATP-grasp fold, A domain"/>
    <property type="match status" value="1"/>
</dbReference>
<dbReference type="STRING" id="459525.SAMN04488137_1095"/>